<feature type="compositionally biased region" description="Gly residues" evidence="9">
    <location>
        <begin position="26"/>
        <end position="46"/>
    </location>
</feature>
<dbReference type="PANTHER" id="PTHR43294:SF21">
    <property type="entry name" value="CATION TRANSPORTING ATPASE"/>
    <property type="match status" value="1"/>
</dbReference>
<dbReference type="Proteomes" id="UP000033710">
    <property type="component" value="Unassembled WGS sequence"/>
</dbReference>
<feature type="region of interest" description="Disordered" evidence="9">
    <location>
        <begin position="24"/>
        <end position="78"/>
    </location>
</feature>
<dbReference type="InterPro" id="IPR050510">
    <property type="entry name" value="Cation_transp_ATPase_P-type"/>
</dbReference>
<protein>
    <submittedName>
        <fullName evidence="12">Sodium/potassium-transporting ATPase subunit alpha</fullName>
    </submittedName>
</protein>
<dbReference type="SUPFAM" id="SSF81660">
    <property type="entry name" value="Metal cation-transporting ATPase, ATP-binding domain N"/>
    <property type="match status" value="1"/>
</dbReference>
<keyword evidence="3 10" id="KW-0812">Transmembrane</keyword>
<comment type="subcellular location">
    <subcellularLocation>
        <location evidence="1">Cell membrane</location>
        <topology evidence="1">Multi-pass membrane protein</topology>
    </subcellularLocation>
</comment>
<evidence type="ECO:0000256" key="5">
    <source>
        <dbReference type="ARBA" id="ARBA00022840"/>
    </source>
</evidence>
<dbReference type="InterPro" id="IPR023214">
    <property type="entry name" value="HAD_sf"/>
</dbReference>
<dbReference type="InterPro" id="IPR023298">
    <property type="entry name" value="ATPase_P-typ_TM_dom_sf"/>
</dbReference>
<feature type="transmembrane region" description="Helical" evidence="10">
    <location>
        <begin position="1148"/>
        <end position="1167"/>
    </location>
</feature>
<feature type="region of interest" description="Disordered" evidence="9">
    <location>
        <begin position="826"/>
        <end position="846"/>
    </location>
</feature>
<dbReference type="InterPro" id="IPR004014">
    <property type="entry name" value="ATPase_P-typ_cation-transptr_N"/>
</dbReference>
<dbReference type="GO" id="GO:0006883">
    <property type="term" value="P:intracellular sodium ion homeostasis"/>
    <property type="evidence" value="ECO:0007669"/>
    <property type="project" value="TreeGrafter"/>
</dbReference>
<dbReference type="NCBIfam" id="TIGR01494">
    <property type="entry name" value="ATPase_P-type"/>
    <property type="match status" value="2"/>
</dbReference>
<dbReference type="Gene3D" id="2.70.150.10">
    <property type="entry name" value="Calcium-transporting ATPase, cytoplasmic transduction domain A"/>
    <property type="match status" value="1"/>
</dbReference>
<dbReference type="SFLD" id="SFLDS00003">
    <property type="entry name" value="Haloacid_Dehalogenase"/>
    <property type="match status" value="1"/>
</dbReference>
<dbReference type="GO" id="GO:0030007">
    <property type="term" value="P:intracellular potassium ion homeostasis"/>
    <property type="evidence" value="ECO:0007669"/>
    <property type="project" value="TreeGrafter"/>
</dbReference>
<dbReference type="AlphaFoldDB" id="A0A0F2M520"/>
<dbReference type="GO" id="GO:1990573">
    <property type="term" value="P:potassium ion import across plasma membrane"/>
    <property type="evidence" value="ECO:0007669"/>
    <property type="project" value="TreeGrafter"/>
</dbReference>
<reference evidence="12 13" key="2">
    <citation type="journal article" date="2015" name="Eukaryot. Cell">
        <title>Asexual propagation of a virulent clone complex in a human and feline outbreak of sporotrichosis.</title>
        <authorList>
            <person name="Teixeira Mde M."/>
            <person name="Rodrigues A.M."/>
            <person name="Tsui C.K."/>
            <person name="de Almeida L.G."/>
            <person name="Van Diepeningen A.D."/>
            <person name="van den Ende B.G."/>
            <person name="Fernandes G.F."/>
            <person name="Kano R."/>
            <person name="Hamelin R.C."/>
            <person name="Lopes-Bezerra L.M."/>
            <person name="Vasconcelos A.T."/>
            <person name="de Hoog S."/>
            <person name="de Camargo Z.P."/>
            <person name="Felipe M.S."/>
        </authorList>
    </citation>
    <scope>NUCLEOTIDE SEQUENCE [LARGE SCALE GENOMIC DNA]</scope>
    <source>
        <strain evidence="12 13">1099-18</strain>
    </source>
</reference>
<feature type="transmembrane region" description="Helical" evidence="10">
    <location>
        <begin position="1005"/>
        <end position="1025"/>
    </location>
</feature>
<feature type="transmembrane region" description="Helical" evidence="10">
    <location>
        <begin position="1054"/>
        <end position="1074"/>
    </location>
</feature>
<dbReference type="InterPro" id="IPR023299">
    <property type="entry name" value="ATPase_P-typ_cyto_dom_N"/>
</dbReference>
<reference evidence="12 13" key="1">
    <citation type="journal article" date="2014" name="BMC Genomics">
        <title>Comparative genomics of the major fungal agents of human and animal Sporotrichosis: Sporothrix schenckii and Sporothrix brasiliensis.</title>
        <authorList>
            <person name="Teixeira M.M."/>
            <person name="de Almeida L.G."/>
            <person name="Kubitschek-Barreira P."/>
            <person name="Alves F.L."/>
            <person name="Kioshima E.S."/>
            <person name="Abadio A.K."/>
            <person name="Fernandes L."/>
            <person name="Derengowski L.S."/>
            <person name="Ferreira K.S."/>
            <person name="Souza R.C."/>
            <person name="Ruiz J.C."/>
            <person name="de Andrade N.C."/>
            <person name="Paes H.C."/>
            <person name="Nicola A.M."/>
            <person name="Albuquerque P."/>
            <person name="Gerber A.L."/>
            <person name="Martins V.P."/>
            <person name="Peconick L.D."/>
            <person name="Neto A.V."/>
            <person name="Chaucanez C.B."/>
            <person name="Silva P.A."/>
            <person name="Cunha O.L."/>
            <person name="de Oliveira F.F."/>
            <person name="dos Santos T.C."/>
            <person name="Barros A.L."/>
            <person name="Soares M.A."/>
            <person name="de Oliveira L.M."/>
            <person name="Marini M.M."/>
            <person name="Villalobos-Duno H."/>
            <person name="Cunha M.M."/>
            <person name="de Hoog S."/>
            <person name="da Silveira J.F."/>
            <person name="Henrissat B."/>
            <person name="Nino-Vega G.A."/>
            <person name="Cisalpino P.S."/>
            <person name="Mora-Montes H.M."/>
            <person name="Almeida S.R."/>
            <person name="Stajich J.E."/>
            <person name="Lopes-Bezerra L.M."/>
            <person name="Vasconcelos A.T."/>
            <person name="Felipe M.S."/>
        </authorList>
    </citation>
    <scope>NUCLEOTIDE SEQUENCE [LARGE SCALE GENOMIC DNA]</scope>
    <source>
        <strain evidence="12 13">1099-18</strain>
    </source>
</reference>
<evidence type="ECO:0000256" key="8">
    <source>
        <dbReference type="ARBA" id="ARBA00023136"/>
    </source>
</evidence>
<feature type="transmembrane region" description="Helical" evidence="10">
    <location>
        <begin position="976"/>
        <end position="999"/>
    </location>
</feature>
<keyword evidence="8 10" id="KW-0472">Membrane</keyword>
<dbReference type="InterPro" id="IPR018303">
    <property type="entry name" value="ATPase_P-typ_P_site"/>
</dbReference>
<feature type="transmembrane region" description="Helical" evidence="10">
    <location>
        <begin position="384"/>
        <end position="409"/>
    </location>
</feature>
<dbReference type="OrthoDB" id="158672at2759"/>
<dbReference type="Pfam" id="PF00122">
    <property type="entry name" value="E1-E2_ATPase"/>
    <property type="match status" value="1"/>
</dbReference>
<feature type="transmembrane region" description="Helical" evidence="10">
    <location>
        <begin position="185"/>
        <end position="205"/>
    </location>
</feature>
<proteinExistence type="predicted"/>
<dbReference type="InterPro" id="IPR008250">
    <property type="entry name" value="ATPase_P-typ_transduc_dom_A_sf"/>
</dbReference>
<dbReference type="PROSITE" id="PS00154">
    <property type="entry name" value="ATPASE_E1_E2"/>
    <property type="match status" value="1"/>
</dbReference>
<feature type="domain" description="Cation-transporting P-type ATPase N-terminal" evidence="11">
    <location>
        <begin position="133"/>
        <end position="206"/>
    </location>
</feature>
<dbReference type="InterPro" id="IPR044492">
    <property type="entry name" value="P_typ_ATPase_HD_dom"/>
</dbReference>
<keyword evidence="6" id="KW-1278">Translocase</keyword>
<dbReference type="PRINTS" id="PR00120">
    <property type="entry name" value="HATPASE"/>
</dbReference>
<dbReference type="RefSeq" id="XP_016587474.1">
    <property type="nucleotide sequence ID" value="XM_016734968.1"/>
</dbReference>
<evidence type="ECO:0000256" key="6">
    <source>
        <dbReference type="ARBA" id="ARBA00022967"/>
    </source>
</evidence>
<evidence type="ECO:0000256" key="4">
    <source>
        <dbReference type="ARBA" id="ARBA00022741"/>
    </source>
</evidence>
<feature type="transmembrane region" description="Helical" evidence="10">
    <location>
        <begin position="217"/>
        <end position="237"/>
    </location>
</feature>
<dbReference type="InterPro" id="IPR001757">
    <property type="entry name" value="P_typ_ATPase"/>
</dbReference>
<keyword evidence="5" id="KW-0067">ATP-binding</keyword>
<evidence type="ECO:0000259" key="11">
    <source>
        <dbReference type="SMART" id="SM00831"/>
    </source>
</evidence>
<feature type="transmembrane region" description="Helical" evidence="10">
    <location>
        <begin position="1107"/>
        <end position="1127"/>
    </location>
</feature>
<dbReference type="SUPFAM" id="SSF81653">
    <property type="entry name" value="Calcium ATPase, transduction domain A"/>
    <property type="match status" value="1"/>
</dbReference>
<dbReference type="SFLD" id="SFLDG00002">
    <property type="entry name" value="C1.7:_P-type_atpase_like"/>
    <property type="match status" value="1"/>
</dbReference>
<comment type="caution">
    <text evidence="12">The sequence shown here is derived from an EMBL/GenBank/DDBJ whole genome shotgun (WGS) entry which is preliminary data.</text>
</comment>
<organism evidence="12 13">
    <name type="scientific">Sporothrix schenckii 1099-18</name>
    <dbReference type="NCBI Taxonomy" id="1397361"/>
    <lineage>
        <taxon>Eukaryota</taxon>
        <taxon>Fungi</taxon>
        <taxon>Dikarya</taxon>
        <taxon>Ascomycota</taxon>
        <taxon>Pezizomycotina</taxon>
        <taxon>Sordariomycetes</taxon>
        <taxon>Sordariomycetidae</taxon>
        <taxon>Ophiostomatales</taxon>
        <taxon>Ophiostomataceae</taxon>
        <taxon>Sporothrix</taxon>
    </lineage>
</organism>
<keyword evidence="7 10" id="KW-1133">Transmembrane helix</keyword>
<dbReference type="GO" id="GO:0005524">
    <property type="term" value="F:ATP binding"/>
    <property type="evidence" value="ECO:0007669"/>
    <property type="project" value="UniProtKB-KW"/>
</dbReference>
<keyword evidence="2" id="KW-1003">Cell membrane</keyword>
<feature type="transmembrane region" description="Helical" evidence="10">
    <location>
        <begin position="1179"/>
        <end position="1197"/>
    </location>
</feature>
<gene>
    <name evidence="12" type="ORF">SPSK_08368</name>
</gene>
<dbReference type="GO" id="GO:0005886">
    <property type="term" value="C:plasma membrane"/>
    <property type="evidence" value="ECO:0007669"/>
    <property type="project" value="UniProtKB-SubCell"/>
</dbReference>
<name>A0A0F2M520_SPOSC</name>
<evidence type="ECO:0000256" key="7">
    <source>
        <dbReference type="ARBA" id="ARBA00022989"/>
    </source>
</evidence>
<dbReference type="SUPFAM" id="SSF81665">
    <property type="entry name" value="Calcium ATPase, transmembrane domain M"/>
    <property type="match status" value="1"/>
</dbReference>
<dbReference type="GO" id="GO:0016887">
    <property type="term" value="F:ATP hydrolysis activity"/>
    <property type="evidence" value="ECO:0007669"/>
    <property type="project" value="InterPro"/>
</dbReference>
<feature type="transmembrane region" description="Helical" evidence="10">
    <location>
        <begin position="421"/>
        <end position="449"/>
    </location>
</feature>
<dbReference type="EMBL" id="AXCR01000007">
    <property type="protein sequence ID" value="KJR84798.1"/>
    <property type="molecule type" value="Genomic_DNA"/>
</dbReference>
<evidence type="ECO:0000256" key="2">
    <source>
        <dbReference type="ARBA" id="ARBA00022475"/>
    </source>
</evidence>
<evidence type="ECO:0000256" key="10">
    <source>
        <dbReference type="SAM" id="Phobius"/>
    </source>
</evidence>
<keyword evidence="4" id="KW-0547">Nucleotide-binding</keyword>
<dbReference type="GO" id="GO:1902600">
    <property type="term" value="P:proton transmembrane transport"/>
    <property type="evidence" value="ECO:0007669"/>
    <property type="project" value="TreeGrafter"/>
</dbReference>
<dbReference type="PRINTS" id="PR00119">
    <property type="entry name" value="CATATPASE"/>
</dbReference>
<dbReference type="SMART" id="SM00831">
    <property type="entry name" value="Cation_ATPase_N"/>
    <property type="match status" value="1"/>
</dbReference>
<dbReference type="InterPro" id="IPR036412">
    <property type="entry name" value="HAD-like_sf"/>
</dbReference>
<dbReference type="GeneID" id="27670245"/>
<dbReference type="SUPFAM" id="SSF56784">
    <property type="entry name" value="HAD-like"/>
    <property type="match status" value="1"/>
</dbReference>
<accession>A0A0F2M520</accession>
<evidence type="ECO:0000256" key="9">
    <source>
        <dbReference type="SAM" id="MobiDB-lite"/>
    </source>
</evidence>
<dbReference type="GO" id="GO:0005391">
    <property type="term" value="F:P-type sodium:potassium-exchanging transporter activity"/>
    <property type="evidence" value="ECO:0007669"/>
    <property type="project" value="TreeGrafter"/>
</dbReference>
<evidence type="ECO:0000313" key="13">
    <source>
        <dbReference type="Proteomes" id="UP000033710"/>
    </source>
</evidence>
<evidence type="ECO:0000256" key="1">
    <source>
        <dbReference type="ARBA" id="ARBA00004651"/>
    </source>
</evidence>
<evidence type="ECO:0000313" key="12">
    <source>
        <dbReference type="EMBL" id="KJR84798.1"/>
    </source>
</evidence>
<feature type="compositionally biased region" description="Low complexity" evidence="9">
    <location>
        <begin position="828"/>
        <end position="837"/>
    </location>
</feature>
<dbReference type="Pfam" id="PF08282">
    <property type="entry name" value="Hydrolase_3"/>
    <property type="match status" value="1"/>
</dbReference>
<dbReference type="Gene3D" id="1.20.1110.10">
    <property type="entry name" value="Calcium-transporting ATPase, transmembrane domain"/>
    <property type="match status" value="1"/>
</dbReference>
<dbReference type="InterPro" id="IPR059000">
    <property type="entry name" value="ATPase_P-type_domA"/>
</dbReference>
<dbReference type="GO" id="GO:0036376">
    <property type="term" value="P:sodium ion export across plasma membrane"/>
    <property type="evidence" value="ECO:0007669"/>
    <property type="project" value="TreeGrafter"/>
</dbReference>
<dbReference type="VEuPathDB" id="FungiDB:SPSK_08368"/>
<dbReference type="Pfam" id="PF00690">
    <property type="entry name" value="Cation_ATPase_N"/>
    <property type="match status" value="1"/>
</dbReference>
<dbReference type="Gene3D" id="3.40.1110.10">
    <property type="entry name" value="Calcium-transporting ATPase, cytoplasmic domain N"/>
    <property type="match status" value="1"/>
</dbReference>
<dbReference type="SFLD" id="SFLDF00027">
    <property type="entry name" value="p-type_atpase"/>
    <property type="match status" value="1"/>
</dbReference>
<dbReference type="KEGG" id="ssck:SPSK_08368"/>
<dbReference type="Pfam" id="PF13246">
    <property type="entry name" value="Cation_ATPase"/>
    <property type="match status" value="1"/>
</dbReference>
<sequence length="1218" mass="132055">MAVPNKKTGDRIYFEGDVVDEEAGKAGIGGTTGTPATGGGGAGSGGITIVDDRPSNASRPALRRERSSGSLSIRPHPRRNSIDAAAALPIQYRTLSIDVDEYAQKQSAPLKKDKRDKKDRHEKKTVADLADLHWHTTPAEEVAMQLSTSLKTGLSSDQVTRRLAQYGKNVPSPPPTHRTRQVLGYFFKGFGPVLLVASVLVFIAWKPLGNPNPALANLALAIVLAAIFAIQALFNMWQDWSSARVMSSIQTMLADASLVLRDGSITSVAADQVVPGDVLMIKAGNKLPADVRFVDVSSSSSSGASDTKFDRSILTGESVPLAATAHSTDDNYLETRCIGLQGTHCVSGTCTGIVVATGDSTVFGRIARLTNEPKTGMTTLEREIFNFVAIVCCIMVSVIVLVIIIWAAWLRKDHPEWITVAGLIVSAVSVAVAFVPEGLPVALTASMTISANMMRKNRILCKSLRTVETLGSVSIICSDKTGTLTQNKMVVTECAVGGKRTMTTDEARDALVLQRADRHTRSLSPEPDVDGDVLAGDDDVDVDARHANADSAGADLTDQLLAFERGAPALDQLRAVAALCNDGQFDAATRHLPLAEQTIHGDATDQAVLRFSERLGPVAELRANWSTKYTLPFNSKNKYMIRALSLAQKEGLALALPTGLASVFQPNDVLLTIKGAPEILLDRVQYYVNPSTGVAVEMDAATRAGVSAIKDNWSAHGRRVILLARKTLSAATLAPGLSSAAFEEEMQRQARTGMTLVGLVGIVDPPRPEIPDVVNTLRRAGIRIFMVTGDFALTAQAIAAECGIITASAETGTKVDSVADLPRGGGTAASAAPAAAAETDDGDVTTPKKAFGKERFVLETTRKAIVLSGPELLSLNETQWDALAQYEEIVFARTTPEQKLRIVRELRGRSYIVGMTGDGVNDAPSLRAADIGMAMGSGSDMAREAADMVLLDNSFSSVVEALRFGRMMFDNLKKTIAYLLPAGTFSEFWPVITNVVFGIPQILSSFLMIIICLFTDPMASIALAYEAPEADVLTRPPRLPGKDRLVDWKLLLQAYWVTGTIETVTSFTMAYWYLQRSGIPFFGAIWFRFGSLPDNIDPDYYAEKLNIASSIYFVNLVVMQWFNLLAMRTRRLSIFQHPPLFNKRTQNLYLFAAIGFAVVMVIFWLYVPKFQTVLGNMPVPVEHWFLPMAFGMGILLLDEARKFCVRRWPNGFLARIAW</sequence>
<dbReference type="InterPro" id="IPR006068">
    <property type="entry name" value="ATPase_P-typ_cation-transptr_C"/>
</dbReference>
<dbReference type="PANTHER" id="PTHR43294">
    <property type="entry name" value="SODIUM/POTASSIUM-TRANSPORTING ATPASE SUBUNIT ALPHA"/>
    <property type="match status" value="1"/>
</dbReference>
<dbReference type="Gene3D" id="3.40.50.1000">
    <property type="entry name" value="HAD superfamily/HAD-like"/>
    <property type="match status" value="1"/>
</dbReference>
<evidence type="ECO:0000256" key="3">
    <source>
        <dbReference type="ARBA" id="ARBA00022692"/>
    </source>
</evidence>
<dbReference type="Pfam" id="PF00689">
    <property type="entry name" value="Cation_ATPase_C"/>
    <property type="match status" value="1"/>
</dbReference>